<dbReference type="PANTHER" id="PTHR32552:SF81">
    <property type="entry name" value="TONB-DEPENDENT OUTER MEMBRANE RECEPTOR"/>
    <property type="match status" value="1"/>
</dbReference>
<proteinExistence type="inferred from homology"/>
<evidence type="ECO:0000259" key="14">
    <source>
        <dbReference type="Pfam" id="PF00593"/>
    </source>
</evidence>
<comment type="similarity">
    <text evidence="11 12">Belongs to the TonB-dependent receptor family.</text>
</comment>
<accession>A0A9J9HH96</accession>
<dbReference type="KEGG" id="swi:Swit_5026"/>
<evidence type="ECO:0000256" key="1">
    <source>
        <dbReference type="ARBA" id="ARBA00004571"/>
    </source>
</evidence>
<keyword evidence="9 11" id="KW-0472">Membrane</keyword>
<keyword evidence="13" id="KW-0732">Signal</keyword>
<keyword evidence="8 12" id="KW-0798">TonB box</keyword>
<evidence type="ECO:0000256" key="10">
    <source>
        <dbReference type="ARBA" id="ARBA00023237"/>
    </source>
</evidence>
<geneLocation type="plasmid" evidence="16 17">
    <name>pSWIT02</name>
</geneLocation>
<evidence type="ECO:0000256" key="9">
    <source>
        <dbReference type="ARBA" id="ARBA00023136"/>
    </source>
</evidence>
<dbReference type="GO" id="GO:0009279">
    <property type="term" value="C:cell outer membrane"/>
    <property type="evidence" value="ECO:0007669"/>
    <property type="project" value="UniProtKB-SubCell"/>
</dbReference>
<evidence type="ECO:0000256" key="12">
    <source>
        <dbReference type="RuleBase" id="RU003357"/>
    </source>
</evidence>
<evidence type="ECO:0000256" key="2">
    <source>
        <dbReference type="ARBA" id="ARBA00022448"/>
    </source>
</evidence>
<keyword evidence="4" id="KW-0410">Iron transport</keyword>
<evidence type="ECO:0000256" key="11">
    <source>
        <dbReference type="PROSITE-ProRule" id="PRU01360"/>
    </source>
</evidence>
<dbReference type="Gene3D" id="2.40.170.20">
    <property type="entry name" value="TonB-dependent receptor, beta-barrel domain"/>
    <property type="match status" value="1"/>
</dbReference>
<keyword evidence="7" id="KW-0406">Ion transport</keyword>
<evidence type="ECO:0000256" key="13">
    <source>
        <dbReference type="SAM" id="SignalP"/>
    </source>
</evidence>
<dbReference type="GO" id="GO:0006826">
    <property type="term" value="P:iron ion transport"/>
    <property type="evidence" value="ECO:0007669"/>
    <property type="project" value="UniProtKB-KW"/>
</dbReference>
<evidence type="ECO:0000256" key="4">
    <source>
        <dbReference type="ARBA" id="ARBA00022496"/>
    </source>
</evidence>
<evidence type="ECO:0000256" key="5">
    <source>
        <dbReference type="ARBA" id="ARBA00022692"/>
    </source>
</evidence>
<evidence type="ECO:0000313" key="16">
    <source>
        <dbReference type="EMBL" id="ABQ71639.1"/>
    </source>
</evidence>
<keyword evidence="3 11" id="KW-1134">Transmembrane beta strand</keyword>
<dbReference type="PROSITE" id="PS52016">
    <property type="entry name" value="TONB_DEPENDENT_REC_3"/>
    <property type="match status" value="1"/>
</dbReference>
<feature type="signal peptide" evidence="13">
    <location>
        <begin position="1"/>
        <end position="22"/>
    </location>
</feature>
<gene>
    <name evidence="16" type="ordered locus">Swit_5026</name>
</gene>
<sequence length="794" mass="86081">MKACLKTSVSLSVMMIASPVWAQASQDAKTPASTVVDSTQPQETTVAGLQDIIVTAQRRSENLQNAAIAVTAVSSDQLIRSGVTDATKLTAVAPSLQVGTVTGAYNSFYLRGVGNFATTALNDAAIAFSVDGVFIARPSSSTGVFYDLERIEVLKGPQGTLYGRNATGGAINIITAKPKLGEFGGYLIGEYGNYDRRQLQAAINVPVGNDGAVRVAGQVTRRDGFYSDGTGDERSEAGRMQIALRSSQSLRLRVSFDYSHQGGLGPGGTYPDLINKDRQIGFLDPRAGAIAASTFIGFAGNFLKPLTTRPYFNNRYYGASVQADLDTSIGTLTFLPAYRRSELDLLSIASGLVNTQQEKDDQVSGELRLASPDRGLIRYLVGIYGIHEDIRSKYLFNEQYFGANGTNNANTDSIAAFGRLTFALTDRFRINAGARYTVDRKSVMTDSYQANVLCFSPNHLCIGGPSLPEDYGAFEQFASARPAFPTPFGTTGNFVSITHPIVNAERTFKKLTWRGGVEFDAGQRSLIYATVETGFKAGGFFSSIDDPTYQPETITAYTVGSKNRFLDNRLQLNLEAFYWDYRNQQVSTFRTNSIGGTEFVTQNVGKARFYGLEADANILATPTTLLTVNAQYLNARNTSFVYTSANQSPPGSPPSPPATGCPATLSTDVRTYTVNCSGFTPAQAPKWLITLGAQQTVELGSAGKLVFNAQARHQSRTFTGSELLNSEIQRAYWIGDGEISYHPVGDRFTIAAYVNNVTNKQIVAQSIPFPIYFPLVAQTLRPPRTYGVRAQVKF</sequence>
<dbReference type="InterPro" id="IPR039426">
    <property type="entry name" value="TonB-dep_rcpt-like"/>
</dbReference>
<evidence type="ECO:0000256" key="6">
    <source>
        <dbReference type="ARBA" id="ARBA00023004"/>
    </source>
</evidence>
<protein>
    <submittedName>
        <fullName evidence="16">TonB-dependent receptor</fullName>
    </submittedName>
</protein>
<keyword evidence="16" id="KW-0614">Plasmid</keyword>
<comment type="subcellular location">
    <subcellularLocation>
        <location evidence="1 11">Cell outer membrane</location>
        <topology evidence="1 11">Multi-pass membrane protein</topology>
    </subcellularLocation>
</comment>
<dbReference type="PANTHER" id="PTHR32552">
    <property type="entry name" value="FERRICHROME IRON RECEPTOR-RELATED"/>
    <property type="match status" value="1"/>
</dbReference>
<dbReference type="InterPro" id="IPR000531">
    <property type="entry name" value="Beta-barrel_TonB"/>
</dbReference>
<feature type="domain" description="TonB-dependent receptor plug" evidence="15">
    <location>
        <begin position="63"/>
        <end position="170"/>
    </location>
</feature>
<evidence type="ECO:0000256" key="3">
    <source>
        <dbReference type="ARBA" id="ARBA00022452"/>
    </source>
</evidence>
<evidence type="ECO:0000256" key="8">
    <source>
        <dbReference type="ARBA" id="ARBA00023077"/>
    </source>
</evidence>
<dbReference type="SUPFAM" id="SSF56935">
    <property type="entry name" value="Porins"/>
    <property type="match status" value="1"/>
</dbReference>
<evidence type="ECO:0000259" key="15">
    <source>
        <dbReference type="Pfam" id="PF07715"/>
    </source>
</evidence>
<dbReference type="Pfam" id="PF07715">
    <property type="entry name" value="Plug"/>
    <property type="match status" value="1"/>
</dbReference>
<dbReference type="AlphaFoldDB" id="A0A9J9HH96"/>
<name>A0A9J9HH96_RHIWR</name>
<keyword evidence="17" id="KW-1185">Reference proteome</keyword>
<keyword evidence="6" id="KW-0408">Iron</keyword>
<evidence type="ECO:0000313" key="17">
    <source>
        <dbReference type="Proteomes" id="UP000001989"/>
    </source>
</evidence>
<keyword evidence="2 11" id="KW-0813">Transport</keyword>
<organism evidence="16 17">
    <name type="scientific">Rhizorhabdus wittichii (strain DSM 6014 / CCUG 31198 / JCM 15750 / NBRC 105917 / EY 4224 / RW1)</name>
    <name type="common">Sphingomonas wittichii</name>
    <dbReference type="NCBI Taxonomy" id="392499"/>
    <lineage>
        <taxon>Bacteria</taxon>
        <taxon>Pseudomonadati</taxon>
        <taxon>Pseudomonadota</taxon>
        <taxon>Alphaproteobacteria</taxon>
        <taxon>Sphingomonadales</taxon>
        <taxon>Sphingomonadaceae</taxon>
        <taxon>Rhizorhabdus</taxon>
    </lineage>
</organism>
<keyword evidence="10 11" id="KW-0998">Cell outer membrane</keyword>
<keyword evidence="16" id="KW-0675">Receptor</keyword>
<dbReference type="Pfam" id="PF00593">
    <property type="entry name" value="TonB_dep_Rec_b-barrel"/>
    <property type="match status" value="1"/>
</dbReference>
<dbReference type="InterPro" id="IPR036942">
    <property type="entry name" value="Beta-barrel_TonB_sf"/>
</dbReference>
<feature type="domain" description="TonB-dependent receptor-like beta-barrel" evidence="14">
    <location>
        <begin position="267"/>
        <end position="757"/>
    </location>
</feature>
<feature type="chain" id="PRO_5039949743" evidence="13">
    <location>
        <begin position="23"/>
        <end position="794"/>
    </location>
</feature>
<dbReference type="InterPro" id="IPR012910">
    <property type="entry name" value="Plug_dom"/>
</dbReference>
<keyword evidence="5 11" id="KW-0812">Transmembrane</keyword>
<reference evidence="16 17" key="1">
    <citation type="journal article" date="2010" name="J. Bacteriol.">
        <title>Genome sequence of the dioxin-mineralizing bacterium Sphingomonas wittichii RW1.</title>
        <authorList>
            <person name="Miller T.R."/>
            <person name="Delcher A.L."/>
            <person name="Salzberg S.L."/>
            <person name="Saunders E."/>
            <person name="Detter J.C."/>
            <person name="Halden R.U."/>
        </authorList>
    </citation>
    <scope>NUCLEOTIDE SEQUENCE [LARGE SCALE GENOMIC DNA]</scope>
    <source>
        <strain evidence="17">DSM 6014 / CCUG 31198 / JCM 15750 / NBRC 105917 / EY 4224 / RW1</strain>
    </source>
</reference>
<dbReference type="EMBL" id="CP000701">
    <property type="protein sequence ID" value="ABQ71639.1"/>
    <property type="molecule type" value="Genomic_DNA"/>
</dbReference>
<evidence type="ECO:0000256" key="7">
    <source>
        <dbReference type="ARBA" id="ARBA00023065"/>
    </source>
</evidence>
<dbReference type="Proteomes" id="UP000001989">
    <property type="component" value="Plasmid pSWIT02"/>
</dbReference>